<evidence type="ECO:0000313" key="2">
    <source>
        <dbReference type="WBParaSite" id="RSKR_0000237200.1"/>
    </source>
</evidence>
<protein>
    <submittedName>
        <fullName evidence="2">TRAM domain-containing protein</fullName>
    </submittedName>
</protein>
<sequence>MVDIVAGPDSYRDLSRLLAVTNYGENAINVQLSLDETYGDIQPVRENPQTKQAYVSIMRGCENMCTYCVVPLTRGKERSRPIDSILEEIRILSDQGFKQVTLLGQNVNSYRDKSESTISMIHATSTVTGFKTVYKPKSGGRTFDVLLDKVSEIDKDMRIRFTSPHPKDFPMEVIQLIKERNNICNQIHLPAQSGDNKTLDAMGRGYTVETYLNLVDQFKKEIPNIALTSDFISGFCSESEEGHQKTIDLIQKVGYSFCFVFPYSMREKTKAHYRLIDNVPEDVKRRRHQELKATFREQSLKFNQNLIGTEQVLLIETLSTKRSETAIGGRTDNGVKTIFEPGTNNYAVGDYVKTIITSATSQTLQAKIL</sequence>
<reference evidence="2" key="1">
    <citation type="submission" date="2016-11" db="UniProtKB">
        <authorList>
            <consortium name="WormBaseParasite"/>
        </authorList>
    </citation>
    <scope>IDENTIFICATION</scope>
    <source>
        <strain evidence="2">KR3021</strain>
    </source>
</reference>
<organism evidence="1 2">
    <name type="scientific">Rhabditophanes sp. KR3021</name>
    <dbReference type="NCBI Taxonomy" id="114890"/>
    <lineage>
        <taxon>Eukaryota</taxon>
        <taxon>Metazoa</taxon>
        <taxon>Ecdysozoa</taxon>
        <taxon>Nematoda</taxon>
        <taxon>Chromadorea</taxon>
        <taxon>Rhabditida</taxon>
        <taxon>Tylenchina</taxon>
        <taxon>Panagrolaimomorpha</taxon>
        <taxon>Strongyloidoidea</taxon>
        <taxon>Alloionematidae</taxon>
        <taxon>Rhabditophanes</taxon>
    </lineage>
</organism>
<evidence type="ECO:0000313" key="1">
    <source>
        <dbReference type="Proteomes" id="UP000095286"/>
    </source>
</evidence>
<dbReference type="Proteomes" id="UP000095286">
    <property type="component" value="Unplaced"/>
</dbReference>
<proteinExistence type="predicted"/>
<name>A0AC35TNV3_9BILA</name>
<dbReference type="WBParaSite" id="RSKR_0000237200.1">
    <property type="protein sequence ID" value="RSKR_0000237200.1"/>
    <property type="gene ID" value="RSKR_0000237200"/>
</dbReference>
<accession>A0AC35TNV3</accession>